<dbReference type="OrthoDB" id="5872171at2759"/>
<dbReference type="AlphaFoldDB" id="A0A9P1MVD2"/>
<sequence>MKCSIFHISLFFTLFLIYFLLFKTFIFQKIEQKSRFGILQNWLDCAQKSFNFNEKPQDFWNSTTKKIDFCGKVFETLEIRGFNNTDEQKFAILPKNRLNPIDSPDVLLSLGIGKDIKAEKKLKLAYGPNPIQFYGADPMFMDNYEIYREIGSYFPLAISSTDGFFDAGVLVGKVYRNLRVYHINFLHFIKNILNLKIIDHLWMDNEYSEYGLFPYFYKNGILDQEGITVCQLNMEVHNATLAQKSEFKGFVRRIIDDQKYAIVNNYFEGIHYRLFLVNLDSDYCLYKFFYQL</sequence>
<dbReference type="PANTHER" id="PTHR22989:SF3">
    <property type="entry name" value="METHYLTRANSFERASE FKBM DOMAIN-CONTAINING PROTEIN"/>
    <property type="match status" value="1"/>
</dbReference>
<evidence type="ECO:0000256" key="1">
    <source>
        <dbReference type="SAM" id="Phobius"/>
    </source>
</evidence>
<evidence type="ECO:0000313" key="4">
    <source>
        <dbReference type="Proteomes" id="UP001152747"/>
    </source>
</evidence>
<feature type="domain" description="Methyltransferase FkbM" evidence="2">
    <location>
        <begin position="57"/>
        <end position="260"/>
    </location>
</feature>
<evidence type="ECO:0000259" key="2">
    <source>
        <dbReference type="Pfam" id="PF05050"/>
    </source>
</evidence>
<organism evidence="3 4">
    <name type="scientific">Caenorhabditis angaria</name>
    <dbReference type="NCBI Taxonomy" id="860376"/>
    <lineage>
        <taxon>Eukaryota</taxon>
        <taxon>Metazoa</taxon>
        <taxon>Ecdysozoa</taxon>
        <taxon>Nematoda</taxon>
        <taxon>Chromadorea</taxon>
        <taxon>Rhabditida</taxon>
        <taxon>Rhabditina</taxon>
        <taxon>Rhabditomorpha</taxon>
        <taxon>Rhabditoidea</taxon>
        <taxon>Rhabditidae</taxon>
        <taxon>Peloderinae</taxon>
        <taxon>Caenorhabditis</taxon>
    </lineage>
</organism>
<protein>
    <recommendedName>
        <fullName evidence="2">Methyltransferase FkbM domain-containing protein</fullName>
    </recommendedName>
</protein>
<dbReference type="Pfam" id="PF05050">
    <property type="entry name" value="Methyltransf_21"/>
    <property type="match status" value="1"/>
</dbReference>
<evidence type="ECO:0000313" key="3">
    <source>
        <dbReference type="EMBL" id="CAI5441082.1"/>
    </source>
</evidence>
<dbReference type="Proteomes" id="UP001152747">
    <property type="component" value="Unassembled WGS sequence"/>
</dbReference>
<feature type="transmembrane region" description="Helical" evidence="1">
    <location>
        <begin position="6"/>
        <end position="26"/>
    </location>
</feature>
<keyword evidence="1" id="KW-0812">Transmembrane</keyword>
<gene>
    <name evidence="3" type="ORF">CAMP_LOCUS3719</name>
</gene>
<comment type="caution">
    <text evidence="3">The sequence shown here is derived from an EMBL/GenBank/DDBJ whole genome shotgun (WGS) entry which is preliminary data.</text>
</comment>
<accession>A0A9P1MVD2</accession>
<reference evidence="3" key="1">
    <citation type="submission" date="2022-11" db="EMBL/GenBank/DDBJ databases">
        <authorList>
            <person name="Kikuchi T."/>
        </authorList>
    </citation>
    <scope>NUCLEOTIDE SEQUENCE</scope>
    <source>
        <strain evidence="3">PS1010</strain>
    </source>
</reference>
<keyword evidence="1" id="KW-0472">Membrane</keyword>
<dbReference type="PANTHER" id="PTHR22989">
    <property type="entry name" value="UNCHARACTERIZED DUF13 C.ELEGANS"/>
    <property type="match status" value="1"/>
</dbReference>
<dbReference type="InterPro" id="IPR006342">
    <property type="entry name" value="FkbM_mtfrase"/>
</dbReference>
<proteinExistence type="predicted"/>
<keyword evidence="1" id="KW-1133">Transmembrane helix</keyword>
<dbReference type="EMBL" id="CANHGI010000002">
    <property type="protein sequence ID" value="CAI5441082.1"/>
    <property type="molecule type" value="Genomic_DNA"/>
</dbReference>
<name>A0A9P1MVD2_9PELO</name>
<keyword evidence="4" id="KW-1185">Reference proteome</keyword>